<keyword evidence="2 5" id="KW-0812">Transmembrane</keyword>
<feature type="transmembrane region" description="Helical" evidence="5">
    <location>
        <begin position="293"/>
        <end position="317"/>
    </location>
</feature>
<feature type="transmembrane region" description="Helical" evidence="5">
    <location>
        <begin position="47"/>
        <end position="68"/>
    </location>
</feature>
<dbReference type="PANTHER" id="PTHR48021:SF1">
    <property type="entry name" value="GH07001P-RELATED"/>
    <property type="match status" value="1"/>
</dbReference>
<evidence type="ECO:0000259" key="6">
    <source>
        <dbReference type="PROSITE" id="PS50850"/>
    </source>
</evidence>
<feature type="transmembrane region" description="Helical" evidence="5">
    <location>
        <begin position="230"/>
        <end position="254"/>
    </location>
</feature>
<keyword evidence="3 5" id="KW-1133">Transmembrane helix</keyword>
<dbReference type="GO" id="GO:0016020">
    <property type="term" value="C:membrane"/>
    <property type="evidence" value="ECO:0007669"/>
    <property type="project" value="UniProtKB-SubCell"/>
</dbReference>
<feature type="transmembrane region" description="Helical" evidence="5">
    <location>
        <begin position="21"/>
        <end position="41"/>
    </location>
</feature>
<feature type="transmembrane region" description="Helical" evidence="5">
    <location>
        <begin position="130"/>
        <end position="151"/>
    </location>
</feature>
<dbReference type="PANTHER" id="PTHR48021">
    <property type="match status" value="1"/>
</dbReference>
<dbReference type="InterPro" id="IPR020846">
    <property type="entry name" value="MFS_dom"/>
</dbReference>
<dbReference type="SUPFAM" id="SSF103473">
    <property type="entry name" value="MFS general substrate transporter"/>
    <property type="match status" value="1"/>
</dbReference>
<evidence type="ECO:0000256" key="5">
    <source>
        <dbReference type="SAM" id="Phobius"/>
    </source>
</evidence>
<proteinExistence type="predicted"/>
<evidence type="ECO:0000256" key="3">
    <source>
        <dbReference type="ARBA" id="ARBA00022989"/>
    </source>
</evidence>
<protein>
    <submittedName>
        <fullName evidence="7">Facilitated trehalose transporter Tret1</fullName>
    </submittedName>
</protein>
<feature type="transmembrane region" description="Helical" evidence="5">
    <location>
        <begin position="266"/>
        <end position="287"/>
    </location>
</feature>
<keyword evidence="4 5" id="KW-0472">Membrane</keyword>
<feature type="domain" description="Major facilitator superfamily (MFS) profile" evidence="6">
    <location>
        <begin position="1"/>
        <end position="321"/>
    </location>
</feature>
<evidence type="ECO:0000313" key="8">
    <source>
        <dbReference type="EMBL" id="JAG26833.1"/>
    </source>
</evidence>
<evidence type="ECO:0000256" key="4">
    <source>
        <dbReference type="ARBA" id="ARBA00023136"/>
    </source>
</evidence>
<dbReference type="InterPro" id="IPR036259">
    <property type="entry name" value="MFS_trans_sf"/>
</dbReference>
<name>A0A0A9YBC8_LYGHE</name>
<dbReference type="InterPro" id="IPR050549">
    <property type="entry name" value="MFS_Trehalose_Transporter"/>
</dbReference>
<dbReference type="EMBL" id="GBHO01016771">
    <property type="protein sequence ID" value="JAG26833.1"/>
    <property type="molecule type" value="Transcribed_RNA"/>
</dbReference>
<evidence type="ECO:0000256" key="2">
    <source>
        <dbReference type="ARBA" id="ARBA00022692"/>
    </source>
</evidence>
<evidence type="ECO:0000313" key="7">
    <source>
        <dbReference type="EMBL" id="JAG26830.1"/>
    </source>
</evidence>
<evidence type="ECO:0000256" key="1">
    <source>
        <dbReference type="ARBA" id="ARBA00004141"/>
    </source>
</evidence>
<dbReference type="InterPro" id="IPR005828">
    <property type="entry name" value="MFS_sugar_transport-like"/>
</dbReference>
<gene>
    <name evidence="7" type="primary">Tret1_20</name>
    <name evidence="8" type="synonym">Tret1_18</name>
    <name evidence="7" type="ORF">CM83_39230</name>
    <name evidence="8" type="ORF">CM83_39236</name>
</gene>
<sequence length="331" mass="36210">MSGIAIAEMYVSEITHESIRGMFMSFCTVQINIGILVAYALGKSLNYVAFNTLYVIVPFMCFLLVLYIPESPHFLMERQRKDDAMKSMLWLKNGDQTVAELELQAIERAGNNQNEKASVKQIWNDKASRSAMLIGVLSFSFQTLSGIHPVLNYAGIIFEESSSFLSPDDSSIVTAVILLVASIVNVMLIEGFGRKPLLYVSLIGSTICLSVLSVFLFALSNGVDVGNLGFVPVASISSFVFMYGIGLAAVPNALTNEVSPTNIRPAMGGAASITSTLILIAVLQSFPFLDEKIGLYFVFVIPVFTNIAGVFFTWFVVPETKGKTLLRFRKS</sequence>
<accession>A0A0A9YBC8</accession>
<dbReference type="PROSITE" id="PS50850">
    <property type="entry name" value="MFS"/>
    <property type="match status" value="1"/>
</dbReference>
<dbReference type="Gene3D" id="1.20.1250.20">
    <property type="entry name" value="MFS general substrate transporter like domains"/>
    <property type="match status" value="1"/>
</dbReference>
<dbReference type="AlphaFoldDB" id="A0A0A9YBC8"/>
<dbReference type="EMBL" id="GBHO01016774">
    <property type="protein sequence ID" value="JAG26830.1"/>
    <property type="molecule type" value="Transcribed_RNA"/>
</dbReference>
<dbReference type="GO" id="GO:0022857">
    <property type="term" value="F:transmembrane transporter activity"/>
    <property type="evidence" value="ECO:0007669"/>
    <property type="project" value="InterPro"/>
</dbReference>
<reference evidence="7" key="1">
    <citation type="journal article" date="2014" name="PLoS ONE">
        <title>Transcriptome-Based Identification of ABC Transporters in the Western Tarnished Plant Bug Lygus hesperus.</title>
        <authorList>
            <person name="Hull J.J."/>
            <person name="Chaney K."/>
            <person name="Geib S.M."/>
            <person name="Fabrick J.A."/>
            <person name="Brent C.S."/>
            <person name="Walsh D."/>
            <person name="Lavine L.C."/>
        </authorList>
    </citation>
    <scope>NUCLEOTIDE SEQUENCE</scope>
</reference>
<dbReference type="Pfam" id="PF00083">
    <property type="entry name" value="Sugar_tr"/>
    <property type="match status" value="1"/>
</dbReference>
<organism evidence="7">
    <name type="scientific">Lygus hesperus</name>
    <name type="common">Western plant bug</name>
    <dbReference type="NCBI Taxonomy" id="30085"/>
    <lineage>
        <taxon>Eukaryota</taxon>
        <taxon>Metazoa</taxon>
        <taxon>Ecdysozoa</taxon>
        <taxon>Arthropoda</taxon>
        <taxon>Hexapoda</taxon>
        <taxon>Insecta</taxon>
        <taxon>Pterygota</taxon>
        <taxon>Neoptera</taxon>
        <taxon>Paraneoptera</taxon>
        <taxon>Hemiptera</taxon>
        <taxon>Heteroptera</taxon>
        <taxon>Panheteroptera</taxon>
        <taxon>Cimicomorpha</taxon>
        <taxon>Miridae</taxon>
        <taxon>Mirini</taxon>
        <taxon>Lygus</taxon>
    </lineage>
</organism>
<reference evidence="7" key="2">
    <citation type="submission" date="2014-07" db="EMBL/GenBank/DDBJ databases">
        <authorList>
            <person name="Hull J."/>
        </authorList>
    </citation>
    <scope>NUCLEOTIDE SEQUENCE</scope>
</reference>
<comment type="subcellular location">
    <subcellularLocation>
        <location evidence="1">Membrane</location>
        <topology evidence="1">Multi-pass membrane protein</topology>
    </subcellularLocation>
</comment>
<feature type="transmembrane region" description="Helical" evidence="5">
    <location>
        <begin position="196"/>
        <end position="218"/>
    </location>
</feature>
<feature type="transmembrane region" description="Helical" evidence="5">
    <location>
        <begin position="171"/>
        <end position="189"/>
    </location>
</feature>